<evidence type="ECO:0000313" key="2">
    <source>
        <dbReference type="EMBL" id="MFC6040953.1"/>
    </source>
</evidence>
<dbReference type="NCBIfam" id="NF041646">
    <property type="entry name" value="VC0807_fam"/>
    <property type="match status" value="1"/>
</dbReference>
<gene>
    <name evidence="2" type="ORF">ACFPYN_16120</name>
</gene>
<protein>
    <submittedName>
        <fullName evidence="2">VC0807 family protein</fullName>
    </submittedName>
</protein>
<keyword evidence="1" id="KW-1133">Transmembrane helix</keyword>
<sequence length="225" mass="25776">MKTKFIGIEIIVFIALPYFIWNYLRDFTGDYYAMLLSTAPGFVYTIFRFSKDRQFSVGGLFILISLLLGTLLDLLSGSAIQMLWNSVWLGFAFTVVYLVSMLGRKPLALYFAVDFAYLQGFPRANSHHLYSIKENIKWFQLITALFVIQGLVMNSVMALLIMRHGVEAFMHLILLRKALGLIFGIVIFVCYLISSKKVTTYMQTHEIDWPIKNSTAANEKLEEAH</sequence>
<feature type="transmembrane region" description="Helical" evidence="1">
    <location>
        <begin position="31"/>
        <end position="49"/>
    </location>
</feature>
<reference evidence="3" key="1">
    <citation type="journal article" date="2019" name="Int. J. Syst. Evol. Microbiol.">
        <title>The Global Catalogue of Microorganisms (GCM) 10K type strain sequencing project: providing services to taxonomists for standard genome sequencing and annotation.</title>
        <authorList>
            <consortium name="The Broad Institute Genomics Platform"/>
            <consortium name="The Broad Institute Genome Sequencing Center for Infectious Disease"/>
            <person name="Wu L."/>
            <person name="Ma J."/>
        </authorList>
    </citation>
    <scope>NUCLEOTIDE SEQUENCE [LARGE SCALE GENOMIC DNA]</scope>
    <source>
        <strain evidence="3">CCUG 54527</strain>
    </source>
</reference>
<dbReference type="EMBL" id="JBHSRI010000025">
    <property type="protein sequence ID" value="MFC6040953.1"/>
    <property type="molecule type" value="Genomic_DNA"/>
</dbReference>
<keyword evidence="1" id="KW-0812">Transmembrane</keyword>
<keyword evidence="1" id="KW-0472">Membrane</keyword>
<comment type="caution">
    <text evidence="2">The sequence shown here is derived from an EMBL/GenBank/DDBJ whole genome shotgun (WGS) entry which is preliminary data.</text>
</comment>
<proteinExistence type="predicted"/>
<feature type="transmembrane region" description="Helical" evidence="1">
    <location>
        <begin position="168"/>
        <end position="193"/>
    </location>
</feature>
<dbReference type="RefSeq" id="WP_377735572.1">
    <property type="nucleotide sequence ID" value="NZ_JBHSRI010000025.1"/>
</dbReference>
<feature type="transmembrane region" description="Helical" evidence="1">
    <location>
        <begin position="6"/>
        <end position="24"/>
    </location>
</feature>
<organism evidence="2 3">
    <name type="scientific">Paenisporosarcina macmurdoensis</name>
    <dbReference type="NCBI Taxonomy" id="212659"/>
    <lineage>
        <taxon>Bacteria</taxon>
        <taxon>Bacillati</taxon>
        <taxon>Bacillota</taxon>
        <taxon>Bacilli</taxon>
        <taxon>Bacillales</taxon>
        <taxon>Caryophanaceae</taxon>
        <taxon>Paenisporosarcina</taxon>
    </lineage>
</organism>
<feature type="transmembrane region" description="Helical" evidence="1">
    <location>
        <begin position="138"/>
        <end position="162"/>
    </location>
</feature>
<feature type="transmembrane region" description="Helical" evidence="1">
    <location>
        <begin position="55"/>
        <end position="75"/>
    </location>
</feature>
<name>A0ABW1LCV9_9BACL</name>
<accession>A0ABW1LCV9</accession>
<dbReference type="Proteomes" id="UP001596170">
    <property type="component" value="Unassembled WGS sequence"/>
</dbReference>
<keyword evidence="3" id="KW-1185">Reference proteome</keyword>
<feature type="transmembrane region" description="Helical" evidence="1">
    <location>
        <begin position="82"/>
        <end position="101"/>
    </location>
</feature>
<evidence type="ECO:0000256" key="1">
    <source>
        <dbReference type="SAM" id="Phobius"/>
    </source>
</evidence>
<evidence type="ECO:0000313" key="3">
    <source>
        <dbReference type="Proteomes" id="UP001596170"/>
    </source>
</evidence>